<dbReference type="PRINTS" id="PR00035">
    <property type="entry name" value="HTHGNTR"/>
</dbReference>
<dbReference type="InterPro" id="IPR000524">
    <property type="entry name" value="Tscrpt_reg_HTH_GntR"/>
</dbReference>
<feature type="domain" description="HTH gntR-type" evidence="4">
    <location>
        <begin position="9"/>
        <end position="77"/>
    </location>
</feature>
<dbReference type="RefSeq" id="WP_009644515.1">
    <property type="nucleotide sequence ID" value="NZ_JALU01000001.1"/>
</dbReference>
<evidence type="ECO:0000256" key="2">
    <source>
        <dbReference type="ARBA" id="ARBA00023125"/>
    </source>
</evidence>
<keyword evidence="3" id="KW-0804">Transcription</keyword>
<dbReference type="Proteomes" id="UP000022645">
    <property type="component" value="Unassembled WGS sequence"/>
</dbReference>
<dbReference type="InterPro" id="IPR036388">
    <property type="entry name" value="WH-like_DNA-bd_sf"/>
</dbReference>
<dbReference type="PANTHER" id="PTHR38445">
    <property type="entry name" value="HTH-TYPE TRANSCRIPTIONAL REPRESSOR YTRA"/>
    <property type="match status" value="1"/>
</dbReference>
<dbReference type="AlphaFoldDB" id="X8JAU2"/>
<dbReference type="Gene3D" id="1.10.10.10">
    <property type="entry name" value="Winged helix-like DNA-binding domain superfamily/Winged helix DNA-binding domain"/>
    <property type="match status" value="1"/>
</dbReference>
<dbReference type="PATRIC" id="fig|1401079.3.peg.13"/>
<dbReference type="CDD" id="cd07377">
    <property type="entry name" value="WHTH_GntR"/>
    <property type="match status" value="1"/>
</dbReference>
<dbReference type="InterPro" id="IPR036390">
    <property type="entry name" value="WH_DNA-bd_sf"/>
</dbReference>
<evidence type="ECO:0000313" key="5">
    <source>
        <dbReference type="EMBL" id="EUC60078.1"/>
    </source>
</evidence>
<dbReference type="SMART" id="SM00345">
    <property type="entry name" value="HTH_GNTR"/>
    <property type="match status" value="1"/>
</dbReference>
<dbReference type="GO" id="GO:0003700">
    <property type="term" value="F:DNA-binding transcription factor activity"/>
    <property type="evidence" value="ECO:0007669"/>
    <property type="project" value="InterPro"/>
</dbReference>
<gene>
    <name evidence="5" type="ORF">HMPREF0581_0394</name>
</gene>
<evidence type="ECO:0000313" key="6">
    <source>
        <dbReference type="Proteomes" id="UP000022645"/>
    </source>
</evidence>
<evidence type="ECO:0000256" key="1">
    <source>
        <dbReference type="ARBA" id="ARBA00023015"/>
    </source>
</evidence>
<evidence type="ECO:0000259" key="4">
    <source>
        <dbReference type="PROSITE" id="PS50949"/>
    </source>
</evidence>
<dbReference type="GO" id="GO:0003677">
    <property type="term" value="F:DNA binding"/>
    <property type="evidence" value="ECO:0007669"/>
    <property type="project" value="UniProtKB-KW"/>
</dbReference>
<keyword evidence="1" id="KW-0805">Transcription regulation</keyword>
<accession>X8JAU2</accession>
<organism evidence="5 6">
    <name type="scientific">Mogibacterium timidum ATCC 33093</name>
    <dbReference type="NCBI Taxonomy" id="1401079"/>
    <lineage>
        <taxon>Bacteria</taxon>
        <taxon>Bacillati</taxon>
        <taxon>Bacillota</taxon>
        <taxon>Clostridia</taxon>
        <taxon>Peptostreptococcales</taxon>
        <taxon>Anaerovoracaceae</taxon>
        <taxon>Mogibacterium</taxon>
    </lineage>
</organism>
<keyword evidence="2" id="KW-0238">DNA-binding</keyword>
<dbReference type="EMBL" id="JALU01000001">
    <property type="protein sequence ID" value="EUC60078.1"/>
    <property type="molecule type" value="Genomic_DNA"/>
</dbReference>
<sequence length="122" mass="14031">MNWNFVDGMPIYLQIIDELTIRIARRDYLPGEKLPSVREVAIEAGVNPNTVQRALTELERRGLVRTERTSGRFVTEDESVLKEIHNNLSSEYIAEMIQKLRNIGMSDKEIIEAVTGCLRKEK</sequence>
<evidence type="ECO:0000256" key="3">
    <source>
        <dbReference type="ARBA" id="ARBA00023163"/>
    </source>
</evidence>
<proteinExistence type="predicted"/>
<dbReference type="PANTHER" id="PTHR38445:SF6">
    <property type="entry name" value="GNTR-FAMILY TRANSCRIPTIONAL REGULATOR"/>
    <property type="match status" value="1"/>
</dbReference>
<dbReference type="PROSITE" id="PS50949">
    <property type="entry name" value="HTH_GNTR"/>
    <property type="match status" value="1"/>
</dbReference>
<comment type="caution">
    <text evidence="5">The sequence shown here is derived from an EMBL/GenBank/DDBJ whole genome shotgun (WGS) entry which is preliminary data.</text>
</comment>
<protein>
    <submittedName>
        <fullName evidence="5">Transcriptional regulator, GntR family</fullName>
    </submittedName>
</protein>
<reference evidence="5 6" key="1">
    <citation type="submission" date="2014-01" db="EMBL/GenBank/DDBJ databases">
        <authorList>
            <person name="Durkin A.S."/>
            <person name="McCorrison J."/>
            <person name="Torralba M."/>
            <person name="Gillis M."/>
            <person name="Haft D.H."/>
            <person name="Methe B."/>
            <person name="Sutton G."/>
            <person name="Nelson K.E."/>
        </authorList>
    </citation>
    <scope>NUCLEOTIDE SEQUENCE [LARGE SCALE GENOMIC DNA]</scope>
    <source>
        <strain evidence="5 6">ATCC 33093</strain>
    </source>
</reference>
<name>X8JAU2_9FIRM</name>
<dbReference type="SUPFAM" id="SSF46785">
    <property type="entry name" value="Winged helix' DNA-binding domain"/>
    <property type="match status" value="1"/>
</dbReference>
<dbReference type="Pfam" id="PF00392">
    <property type="entry name" value="GntR"/>
    <property type="match status" value="1"/>
</dbReference>